<keyword evidence="5" id="KW-0456">Lyase</keyword>
<evidence type="ECO:0000313" key="5">
    <source>
        <dbReference type="EMBL" id="CUN27590.1"/>
    </source>
</evidence>
<keyword evidence="3" id="KW-0408">Iron</keyword>
<dbReference type="GO" id="GO:0051536">
    <property type="term" value="F:iron-sulfur cluster binding"/>
    <property type="evidence" value="ECO:0007669"/>
    <property type="project" value="UniProtKB-KW"/>
</dbReference>
<evidence type="ECO:0000256" key="2">
    <source>
        <dbReference type="ARBA" id="ARBA00005806"/>
    </source>
</evidence>
<reference evidence="5 6" key="1">
    <citation type="submission" date="2015-09" db="EMBL/GenBank/DDBJ databases">
        <authorList>
            <consortium name="Pathogen Informatics"/>
        </authorList>
    </citation>
    <scope>NUCLEOTIDE SEQUENCE [LARGE SCALE GENOMIC DNA]</scope>
    <source>
        <strain evidence="5 6">2789STDY5834961</strain>
    </source>
</reference>
<gene>
    <name evidence="5" type="primary">hgdB</name>
    <name evidence="5" type="ORF">ERS852573_03106</name>
</gene>
<dbReference type="EC" id="4.2.1.-" evidence="5"/>
<feature type="domain" description="PucR C-terminal helix-turn-helix" evidence="4">
    <location>
        <begin position="653"/>
        <end position="707"/>
    </location>
</feature>
<evidence type="ECO:0000256" key="1">
    <source>
        <dbReference type="ARBA" id="ARBA00001966"/>
    </source>
</evidence>
<dbReference type="InterPro" id="IPR047678">
    <property type="entry name" value="YjiM-like"/>
</dbReference>
<comment type="similarity">
    <text evidence="2">Belongs to the FldB/FldC dehydratase alpha/beta subunit family.</text>
</comment>
<dbReference type="Gene3D" id="3.40.50.11900">
    <property type="match status" value="1"/>
</dbReference>
<dbReference type="PANTHER" id="PTHR30548:SF6">
    <property type="entry name" value="DEHYDRATASE SUBUNIT YJIM-RELATED"/>
    <property type="match status" value="1"/>
</dbReference>
<dbReference type="EMBL" id="CYXO01000032">
    <property type="protein sequence ID" value="CUN27590.1"/>
    <property type="molecule type" value="Genomic_DNA"/>
</dbReference>
<dbReference type="GO" id="GO:0016836">
    <property type="term" value="F:hydro-lyase activity"/>
    <property type="evidence" value="ECO:0007669"/>
    <property type="project" value="UniProtKB-ARBA"/>
</dbReference>
<dbReference type="InterPro" id="IPR010327">
    <property type="entry name" value="FldB/FldC_alpha/beta"/>
</dbReference>
<dbReference type="Gene3D" id="3.40.50.11890">
    <property type="match status" value="1"/>
</dbReference>
<evidence type="ECO:0000313" key="6">
    <source>
        <dbReference type="Proteomes" id="UP000095597"/>
    </source>
</evidence>
<sequence>MKLVQDLPEIFEEFGEKKREAFLEIKEYKDKGIPVIGMYCAYFPTELAMAAGAIPVGLCSFSNETITAAERDLPKSMCPLVKSSYGFAISDRCPFFHFADLVIGETTCDGKKKMYELMSEFKPVHVMELPNSQSERGLVFWKSEIIRTKEYLEEFFHIVITEEMIRDAVHLNNEIRMSLKNLCELMKLDPAPVKGEDIQKMVQGSKYRFDFATTPGVVKEVIDKIMTEYRQGKHLEKRPRILVTGCPIGGDSLKVIRAIEDNGGVVVAIENCSGVRTLGNPVEEDCEDIYEAIARKYLSTGCSIMTPNDNRIDLIGEIIDEYHVDGVVEMILTGCHATGAESVYIRKFVTEEKHLPYIAIDTDYSTADQGQIATRLTAFLEMIQPGTDEDLDINYCYKIVLAGMTEQRSRAEILEEIWKYTHIPVCIKSGEQETEEWVGISREEAEQECGKRMEYKLSEKNGVVMAVVPEGVNKESVEELLELLAKSYHMRTHTRETEEREVPDYMWIITEEPKNLIHIGRDLTKQARVNKMLTGLKLRQIQDNELFISGMDGKEARNGIIDVCRKSMEDEDGKIIIGNGFSDWGKKEENRQLQWQVLNMAVRQKQKEQVLLVENYYHELAISCISENLGQENIYLEELEILKEEDRKTGKELYKTLYWYLRMKRNVAQTAARLRIHRNTLLPRIARINELLDLDEKDGMECERILMGMEIEKLKND</sequence>
<dbReference type="NCBIfam" id="NF040772">
    <property type="entry name" value="double_cubane"/>
    <property type="match status" value="1"/>
</dbReference>
<dbReference type="InterPro" id="IPR025736">
    <property type="entry name" value="PucR_C-HTH_dom"/>
</dbReference>
<dbReference type="OrthoDB" id="8026818at2"/>
<dbReference type="AlphaFoldDB" id="A0A173VLB2"/>
<dbReference type="Proteomes" id="UP000095597">
    <property type="component" value="Unassembled WGS sequence"/>
</dbReference>
<dbReference type="Gene3D" id="1.20.1270.370">
    <property type="match status" value="1"/>
</dbReference>
<dbReference type="PANTHER" id="PTHR30548">
    <property type="entry name" value="2-HYDROXYGLUTARYL-COA DEHYDRATASE, D-COMPONENT-RELATED"/>
    <property type="match status" value="1"/>
</dbReference>
<name>A0A173VLB2_9FIRM</name>
<keyword evidence="3" id="KW-0411">Iron-sulfur</keyword>
<protein>
    <submittedName>
        <fullName evidence="5">(R)-2-hydroxyglutaryl-CoA dehydratase subunit beta</fullName>
        <ecNumber evidence="5">4.2.1.-</ecNumber>
    </submittedName>
</protein>
<dbReference type="InterPro" id="IPR042070">
    <property type="entry name" value="PucR_C-HTH_sf"/>
</dbReference>
<dbReference type="RefSeq" id="WP_055215545.1">
    <property type="nucleotide sequence ID" value="NZ_CYXO01000032.1"/>
</dbReference>
<organism evidence="5 6">
    <name type="scientific">Dorea longicatena</name>
    <dbReference type="NCBI Taxonomy" id="88431"/>
    <lineage>
        <taxon>Bacteria</taxon>
        <taxon>Bacillati</taxon>
        <taxon>Bacillota</taxon>
        <taxon>Clostridia</taxon>
        <taxon>Lachnospirales</taxon>
        <taxon>Lachnospiraceae</taxon>
        <taxon>Dorea</taxon>
    </lineage>
</organism>
<comment type="cofactor">
    <cofactor evidence="1">
        <name>[4Fe-4S] cluster</name>
        <dbReference type="ChEBI" id="CHEBI:49883"/>
    </cofactor>
</comment>
<evidence type="ECO:0000259" key="4">
    <source>
        <dbReference type="Pfam" id="PF13556"/>
    </source>
</evidence>
<dbReference type="Pfam" id="PF13556">
    <property type="entry name" value="HTH_30"/>
    <property type="match status" value="1"/>
</dbReference>
<dbReference type="Pfam" id="PF06050">
    <property type="entry name" value="HGD-D"/>
    <property type="match status" value="1"/>
</dbReference>
<dbReference type="Gene3D" id="1.10.10.2840">
    <property type="entry name" value="PucR C-terminal helix-turn-helix domain"/>
    <property type="match status" value="1"/>
</dbReference>
<evidence type="ECO:0000256" key="3">
    <source>
        <dbReference type="ARBA" id="ARBA00023014"/>
    </source>
</evidence>
<keyword evidence="3" id="KW-0479">Metal-binding</keyword>
<proteinExistence type="inferred from homology"/>
<accession>A0A173VLB2</accession>